<evidence type="ECO:0000313" key="4">
    <source>
        <dbReference type="Proteomes" id="UP000334990"/>
    </source>
</evidence>
<feature type="domain" description="Peptidase MA-like" evidence="2">
    <location>
        <begin position="166"/>
        <end position="304"/>
    </location>
</feature>
<evidence type="ECO:0000313" key="3">
    <source>
        <dbReference type="EMBL" id="GER98872.1"/>
    </source>
</evidence>
<feature type="signal peptide" evidence="1">
    <location>
        <begin position="1"/>
        <end position="20"/>
    </location>
</feature>
<dbReference type="EMBL" id="BLAD01000038">
    <property type="protein sequence ID" value="GER98872.1"/>
    <property type="molecule type" value="Genomic_DNA"/>
</dbReference>
<evidence type="ECO:0000259" key="2">
    <source>
        <dbReference type="Pfam" id="PF13485"/>
    </source>
</evidence>
<keyword evidence="1" id="KW-0732">Signal</keyword>
<organism evidence="3 4">
    <name type="scientific">Acrocarpospora corrugata</name>
    <dbReference type="NCBI Taxonomy" id="35763"/>
    <lineage>
        <taxon>Bacteria</taxon>
        <taxon>Bacillati</taxon>
        <taxon>Actinomycetota</taxon>
        <taxon>Actinomycetes</taxon>
        <taxon>Streptosporangiales</taxon>
        <taxon>Streptosporangiaceae</taxon>
        <taxon>Acrocarpospora</taxon>
    </lineage>
</organism>
<dbReference type="Proteomes" id="UP000334990">
    <property type="component" value="Unassembled WGS sequence"/>
</dbReference>
<reference evidence="3 4" key="1">
    <citation type="submission" date="2019-10" db="EMBL/GenBank/DDBJ databases">
        <title>Whole genome shotgun sequence of Acrocarpospora corrugata NBRC 13972.</title>
        <authorList>
            <person name="Ichikawa N."/>
            <person name="Kimura A."/>
            <person name="Kitahashi Y."/>
            <person name="Komaki H."/>
            <person name="Oguchi A."/>
        </authorList>
    </citation>
    <scope>NUCLEOTIDE SEQUENCE [LARGE SCALE GENOMIC DNA]</scope>
    <source>
        <strain evidence="3 4">NBRC 13972</strain>
    </source>
</reference>
<dbReference type="RefSeq" id="WP_155335312.1">
    <property type="nucleotide sequence ID" value="NZ_BAAABN010000042.1"/>
</dbReference>
<keyword evidence="4" id="KW-1185">Reference proteome</keyword>
<dbReference type="Pfam" id="PF13485">
    <property type="entry name" value="Peptidase_MA_2"/>
    <property type="match status" value="1"/>
</dbReference>
<comment type="caution">
    <text evidence="3">The sequence shown here is derived from an EMBL/GenBank/DDBJ whole genome shotgun (WGS) entry which is preliminary data.</text>
</comment>
<gene>
    <name evidence="3" type="ORF">Acor_09360</name>
</gene>
<protein>
    <recommendedName>
        <fullName evidence="2">Peptidase MA-like domain-containing protein</fullName>
    </recommendedName>
</protein>
<proteinExistence type="predicted"/>
<feature type="chain" id="PRO_5024320373" description="Peptidase MA-like domain-containing protein" evidence="1">
    <location>
        <begin position="21"/>
        <end position="312"/>
    </location>
</feature>
<dbReference type="InterPro" id="IPR039568">
    <property type="entry name" value="Peptidase_MA-like_dom"/>
</dbReference>
<name>A0A5M3VUV6_9ACTN</name>
<accession>A0A5M3VUV6</accession>
<evidence type="ECO:0000256" key="1">
    <source>
        <dbReference type="SAM" id="SignalP"/>
    </source>
</evidence>
<sequence length="312" mass="32939">MRVRLTAALLAAMLTALASASAPVDTLLAQARAIAREHPGIWADATIVRTDNTLVLIAKGAPLVSVAPAARPTDSAVTPAAPPTDSAVAPDAPFTDSAEVGFAFAGEVERARRAVTRVWALAGVVVLVPKSTEEAAVLAVPAGVRGMAALADVDHVIIEPGGFGRLSEVGRRVVLSHELTHVATGAAMSGEMPMWLIEGFADYVGYLDSGLPVRVVASELAEEVRAGVLPRRLPGRDAFGAGSKRLAQAYEEAWLACRYISERFGVDRLVELYRTARDGDPGTAVERTLGVSMGELTDGWRDYLRRRLVGPV</sequence>
<dbReference type="OrthoDB" id="5242307at2"/>
<dbReference type="AlphaFoldDB" id="A0A5M3VUV6"/>